<evidence type="ECO:0000256" key="1">
    <source>
        <dbReference type="ARBA" id="ARBA00008294"/>
    </source>
</evidence>
<gene>
    <name evidence="13" type="ORF">TCAL_05227</name>
</gene>
<evidence type="ECO:0000256" key="8">
    <source>
        <dbReference type="ARBA" id="ARBA00048336"/>
    </source>
</evidence>
<evidence type="ECO:0000256" key="3">
    <source>
        <dbReference type="ARBA" id="ARBA00022801"/>
    </source>
</evidence>
<dbReference type="Proteomes" id="UP000318571">
    <property type="component" value="Chromosome 1"/>
</dbReference>
<dbReference type="PANTHER" id="PTHR11668">
    <property type="entry name" value="SERINE/THREONINE PROTEIN PHOSPHATASE"/>
    <property type="match status" value="1"/>
</dbReference>
<dbReference type="GO" id="GO:0031272">
    <property type="term" value="P:regulation of pseudopodium assembly"/>
    <property type="evidence" value="ECO:0007669"/>
    <property type="project" value="UniProtKB-ARBA"/>
</dbReference>
<protein>
    <recommendedName>
        <fullName evidence="10">Serine/threonine-protein phosphatase</fullName>
        <ecNumber evidence="10">3.1.3.16</ecNumber>
    </recommendedName>
</protein>
<comment type="catalytic activity">
    <reaction evidence="8 10">
        <text>O-phospho-L-threonyl-[protein] + H2O = L-threonyl-[protein] + phosphate</text>
        <dbReference type="Rhea" id="RHEA:47004"/>
        <dbReference type="Rhea" id="RHEA-COMP:11060"/>
        <dbReference type="Rhea" id="RHEA-COMP:11605"/>
        <dbReference type="ChEBI" id="CHEBI:15377"/>
        <dbReference type="ChEBI" id="CHEBI:30013"/>
        <dbReference type="ChEBI" id="CHEBI:43474"/>
        <dbReference type="ChEBI" id="CHEBI:61977"/>
        <dbReference type="EC" id="3.1.3.16"/>
    </reaction>
</comment>
<dbReference type="GO" id="GO:0004722">
    <property type="term" value="F:protein serine/threonine phosphatase activity"/>
    <property type="evidence" value="ECO:0007669"/>
    <property type="project" value="UniProtKB-EC"/>
</dbReference>
<evidence type="ECO:0000256" key="4">
    <source>
        <dbReference type="ARBA" id="ARBA00022912"/>
    </source>
</evidence>
<dbReference type="OrthoDB" id="1930084at2759"/>
<evidence type="ECO:0000256" key="6">
    <source>
        <dbReference type="ARBA" id="ARBA00037818"/>
    </source>
</evidence>
<dbReference type="Pfam" id="PF16891">
    <property type="entry name" value="STPPase_N"/>
    <property type="match status" value="1"/>
</dbReference>
<dbReference type="GO" id="GO:0031143">
    <property type="term" value="C:pseudopodium"/>
    <property type="evidence" value="ECO:0007669"/>
    <property type="project" value="UniProtKB-SubCell"/>
</dbReference>
<dbReference type="InterPro" id="IPR029052">
    <property type="entry name" value="Metallo-depent_PP-like"/>
</dbReference>
<dbReference type="FunFam" id="3.60.21.10:FF:000026">
    <property type="entry name" value="Serine/threonine-protein phosphatase"/>
    <property type="match status" value="1"/>
</dbReference>
<accession>A0A553NU16</accession>
<comment type="similarity">
    <text evidence="1 10">Belongs to the PPP phosphatase family.</text>
</comment>
<dbReference type="GO" id="GO:0097723">
    <property type="term" value="P:amoeboid sperm motility"/>
    <property type="evidence" value="ECO:0007669"/>
    <property type="project" value="UniProtKB-ARBA"/>
</dbReference>
<feature type="region of interest" description="Disordered" evidence="11">
    <location>
        <begin position="32"/>
        <end position="51"/>
    </location>
</feature>
<dbReference type="Gene3D" id="3.60.21.10">
    <property type="match status" value="1"/>
</dbReference>
<evidence type="ECO:0000313" key="13">
    <source>
        <dbReference type="EMBL" id="TRY68921.1"/>
    </source>
</evidence>
<evidence type="ECO:0000256" key="5">
    <source>
        <dbReference type="ARBA" id="ARBA00023211"/>
    </source>
</evidence>
<dbReference type="SUPFAM" id="SSF56300">
    <property type="entry name" value="Metallo-dependent phosphatases"/>
    <property type="match status" value="1"/>
</dbReference>
<comment type="catalytic activity">
    <reaction evidence="7">
        <text>O-phospho-L-seryl-[protein] + H2O = L-seryl-[protein] + phosphate</text>
        <dbReference type="Rhea" id="RHEA:20629"/>
        <dbReference type="Rhea" id="RHEA-COMP:9863"/>
        <dbReference type="Rhea" id="RHEA-COMP:11604"/>
        <dbReference type="ChEBI" id="CHEBI:15377"/>
        <dbReference type="ChEBI" id="CHEBI:29999"/>
        <dbReference type="ChEBI" id="CHEBI:43474"/>
        <dbReference type="ChEBI" id="CHEBI:83421"/>
        <dbReference type="EC" id="3.1.3.16"/>
    </reaction>
</comment>
<dbReference type="GO" id="GO:0007060">
    <property type="term" value="P:male meiosis chromosome segregation"/>
    <property type="evidence" value="ECO:0007669"/>
    <property type="project" value="UniProtKB-ARBA"/>
</dbReference>
<dbReference type="PROSITE" id="PS00125">
    <property type="entry name" value="SER_THR_PHOSPHATASE"/>
    <property type="match status" value="1"/>
</dbReference>
<name>A0A553NU16_TIGCA</name>
<evidence type="ECO:0000256" key="2">
    <source>
        <dbReference type="ARBA" id="ARBA00022723"/>
    </source>
</evidence>
<evidence type="ECO:0000256" key="9">
    <source>
        <dbReference type="ARBA" id="ARBA00054219"/>
    </source>
</evidence>
<dbReference type="GO" id="GO:0005634">
    <property type="term" value="C:nucleus"/>
    <property type="evidence" value="ECO:0007669"/>
    <property type="project" value="TreeGrafter"/>
</dbReference>
<dbReference type="OMA" id="TIFCTHG"/>
<reference evidence="13 14" key="1">
    <citation type="journal article" date="2018" name="Nat. Ecol. Evol.">
        <title>Genomic signatures of mitonuclear coevolution across populations of Tigriopus californicus.</title>
        <authorList>
            <person name="Barreto F.S."/>
            <person name="Watson E.T."/>
            <person name="Lima T.G."/>
            <person name="Willett C.S."/>
            <person name="Edmands S."/>
            <person name="Li W."/>
            <person name="Burton R.S."/>
        </authorList>
    </citation>
    <scope>NUCLEOTIDE SEQUENCE [LARGE SCALE GENOMIC DNA]</scope>
    <source>
        <strain evidence="13 14">San Diego</strain>
    </source>
</reference>
<evidence type="ECO:0000256" key="11">
    <source>
        <dbReference type="SAM" id="MobiDB-lite"/>
    </source>
</evidence>
<dbReference type="Pfam" id="PF00149">
    <property type="entry name" value="Metallophos"/>
    <property type="match status" value="1"/>
</dbReference>
<evidence type="ECO:0000259" key="12">
    <source>
        <dbReference type="PROSITE" id="PS00125"/>
    </source>
</evidence>
<keyword evidence="14" id="KW-1185">Reference proteome</keyword>
<evidence type="ECO:0000256" key="7">
    <source>
        <dbReference type="ARBA" id="ARBA00047761"/>
    </source>
</evidence>
<dbReference type="InterPro" id="IPR004843">
    <property type="entry name" value="Calcineurin-like_PHP"/>
</dbReference>
<comment type="caution">
    <text evidence="13">The sequence shown here is derived from an EMBL/GenBank/DDBJ whole genome shotgun (WGS) entry which is preliminary data.</text>
</comment>
<dbReference type="SMART" id="SM00156">
    <property type="entry name" value="PP2Ac"/>
    <property type="match status" value="1"/>
</dbReference>
<dbReference type="PRINTS" id="PR00114">
    <property type="entry name" value="STPHPHTASE"/>
</dbReference>
<comment type="function">
    <text evidence="9">Probable phosphatase which plays a redundant role with gsp-4 in spermatogenesis by regulating sister chromatid segregation during meiosis. In addition, involved in sperm motility by controlling the dynamic disassembly of major sperm proteins (MSP) in the spermatozoan pseudopodium.</text>
</comment>
<dbReference type="GO" id="GO:0046872">
    <property type="term" value="F:metal ion binding"/>
    <property type="evidence" value="ECO:0007669"/>
    <property type="project" value="UniProtKB-KW"/>
</dbReference>
<comment type="subcellular location">
    <subcellularLocation>
        <location evidence="6">Cell projection</location>
        <location evidence="6">Pseudopodium</location>
    </subcellularLocation>
</comment>
<dbReference type="EC" id="3.1.3.16" evidence="10"/>
<dbReference type="GO" id="GO:0018991">
    <property type="term" value="P:egg-laying behavior"/>
    <property type="evidence" value="ECO:0007669"/>
    <property type="project" value="UniProtKB-ARBA"/>
</dbReference>
<proteinExistence type="inferred from homology"/>
<evidence type="ECO:0000256" key="10">
    <source>
        <dbReference type="RuleBase" id="RU004273"/>
    </source>
</evidence>
<dbReference type="GO" id="GO:0005737">
    <property type="term" value="C:cytoplasm"/>
    <property type="evidence" value="ECO:0007669"/>
    <property type="project" value="TreeGrafter"/>
</dbReference>
<keyword evidence="5" id="KW-0464">Manganese</keyword>
<dbReference type="EMBL" id="VCGU01000010">
    <property type="protein sequence ID" value="TRY68921.1"/>
    <property type="molecule type" value="Genomic_DNA"/>
</dbReference>
<dbReference type="InterPro" id="IPR050341">
    <property type="entry name" value="PP1_catalytic_subunit"/>
</dbReference>
<keyword evidence="3 10" id="KW-0378">Hydrolase</keyword>
<keyword evidence="2" id="KW-0479">Metal-binding</keyword>
<dbReference type="AlphaFoldDB" id="A0A553NU16"/>
<evidence type="ECO:0000313" key="14">
    <source>
        <dbReference type="Proteomes" id="UP000318571"/>
    </source>
</evidence>
<feature type="domain" description="Serine/threonine specific protein phosphatases" evidence="12">
    <location>
        <begin position="166"/>
        <end position="171"/>
    </location>
</feature>
<dbReference type="STRING" id="6832.A0A553NU16"/>
<dbReference type="InterPro" id="IPR006186">
    <property type="entry name" value="Ser/Thr-sp_prot-phosphatase"/>
</dbReference>
<dbReference type="InterPro" id="IPR031675">
    <property type="entry name" value="STPPase_N"/>
</dbReference>
<keyword evidence="4" id="KW-0904">Protein phosphatase</keyword>
<organism evidence="13 14">
    <name type="scientific">Tigriopus californicus</name>
    <name type="common">Marine copepod</name>
    <dbReference type="NCBI Taxonomy" id="6832"/>
    <lineage>
        <taxon>Eukaryota</taxon>
        <taxon>Metazoa</taxon>
        <taxon>Ecdysozoa</taxon>
        <taxon>Arthropoda</taxon>
        <taxon>Crustacea</taxon>
        <taxon>Multicrustacea</taxon>
        <taxon>Hexanauplia</taxon>
        <taxon>Copepoda</taxon>
        <taxon>Harpacticoida</taxon>
        <taxon>Harpacticidae</taxon>
        <taxon>Tigriopus</taxon>
    </lineage>
</organism>
<sequence length="369" mass="42212">MGDFSRMDRVVGRDKEKSFLDVDWIISELVSQKRDQQSLESTPSSPLKAAKDLELDRKSGKSANLIFNRKQHSTIPENQIRQLCLVAREVFLQQPMLLELEAPVNIVGDIHGQYQDLLRHFEKTGYPPDANYLFLGDYVDRGRESIETICILLAYKIKYPENFFLLRGNHECAGLNRMYGFYDECKRKYSIKLWKTFVDVFNCLPVAAVIEGTIFCAHAGLSPQLYDLDLIIDIERPIEVPQHGLLCDILWSDPDAHATGWEPSDRGVSYRFGPDVVESFLSKNNLSLVVRAHQVVEDGYEFFHQRSLVTLFSAPNYCGKFDNAGAIMQVKEDLTCSFSILPPLKKKVMTSPTNRDPKLYELSQYPRIS</sequence>
<dbReference type="PANTHER" id="PTHR11668:SF513">
    <property type="entry name" value="SERINE_THREONINE-PROTEIN PHOSPHATASE"/>
    <property type="match status" value="1"/>
</dbReference>